<dbReference type="InterPro" id="IPR040765">
    <property type="entry name" value="Tudor_1_RapA"/>
</dbReference>
<keyword evidence="11" id="KW-1185">Reference proteome</keyword>
<proteinExistence type="inferred from homology"/>
<dbReference type="InterPro" id="IPR001650">
    <property type="entry name" value="Helicase_C-like"/>
</dbReference>
<dbReference type="PANTHER" id="PTHR45766">
    <property type="entry name" value="DNA ANNEALING HELICASE AND ENDONUCLEASE ZRANB3 FAMILY MEMBER"/>
    <property type="match status" value="1"/>
</dbReference>
<dbReference type="Proteomes" id="UP000006764">
    <property type="component" value="Chromosome"/>
</dbReference>
<dbReference type="Gene3D" id="3.40.50.300">
    <property type="entry name" value="P-loop containing nucleotide triphosphate hydrolases"/>
    <property type="match status" value="1"/>
</dbReference>
<dbReference type="InterPro" id="IPR023949">
    <property type="entry name" value="Helicase_RapA"/>
</dbReference>
<keyword evidence="7" id="KW-0547">Nucleotide-binding</keyword>
<dbReference type="SUPFAM" id="SSF52540">
    <property type="entry name" value="P-loop containing nucleoside triphosphate hydrolases"/>
    <property type="match status" value="2"/>
</dbReference>
<reference evidence="10 11" key="1">
    <citation type="journal article" date="2012" name="J. Bacteriol.">
        <title>Genome sequence of an alkane-degrading bacterium, Alcanivorax pacificus type strain W11-5, isolated from deep sea sediment.</title>
        <authorList>
            <person name="Lai Q."/>
            <person name="Shao Z."/>
        </authorList>
    </citation>
    <scope>NUCLEOTIDE SEQUENCE [LARGE SCALE GENOMIC DNA]</scope>
    <source>
        <strain evidence="10 11">W11-5</strain>
    </source>
</reference>
<evidence type="ECO:0000256" key="5">
    <source>
        <dbReference type="ARBA" id="ARBA00023159"/>
    </source>
</evidence>
<dbReference type="PROSITE" id="PS51192">
    <property type="entry name" value="HELICASE_ATP_BIND_1"/>
    <property type="match status" value="1"/>
</dbReference>
<dbReference type="Gene3D" id="2.30.30.930">
    <property type="match status" value="1"/>
</dbReference>
<dbReference type="STRING" id="391936.S7S_18430"/>
<name>A0A0B4XUD4_9GAMM</name>
<dbReference type="InterPro" id="IPR040766">
    <property type="entry name" value="Tudor_2_RapA"/>
</dbReference>
<accession>A0A0B4XUD4</accession>
<feature type="domain" description="Helicase C-terminal" evidence="9">
    <location>
        <begin position="482"/>
        <end position="650"/>
    </location>
</feature>
<dbReference type="Pfam" id="PF00176">
    <property type="entry name" value="SNF2-rel_dom"/>
    <property type="match status" value="1"/>
</dbReference>
<dbReference type="SMART" id="SM00487">
    <property type="entry name" value="DEXDc"/>
    <property type="match status" value="1"/>
</dbReference>
<dbReference type="InterPro" id="IPR049730">
    <property type="entry name" value="SNF2/RAD54-like_C"/>
</dbReference>
<feature type="binding site" evidence="7">
    <location>
        <begin position="178"/>
        <end position="185"/>
    </location>
    <ligand>
        <name>ATP</name>
        <dbReference type="ChEBI" id="CHEBI:30616"/>
    </ligand>
</feature>
<dbReference type="Gene3D" id="6.10.140.2230">
    <property type="match status" value="1"/>
</dbReference>
<dbReference type="InterPro" id="IPR022737">
    <property type="entry name" value="RapA_C"/>
</dbReference>
<dbReference type="GO" id="GO:0006355">
    <property type="term" value="P:regulation of DNA-templated transcription"/>
    <property type="evidence" value="ECO:0007669"/>
    <property type="project" value="UniProtKB-UniRule"/>
</dbReference>
<protein>
    <recommendedName>
        <fullName evidence="7">RNA polymerase-associated protein RapA</fullName>
        <ecNumber evidence="7">3.6.4.-</ecNumber>
    </recommendedName>
    <alternativeName>
        <fullName evidence="7">ATP-dependent helicase HepA</fullName>
    </alternativeName>
</protein>
<dbReference type="OrthoDB" id="9814088at2"/>
<dbReference type="HOGENOM" id="CLU_011520_0_0_6"/>
<dbReference type="GO" id="GO:0016817">
    <property type="term" value="F:hydrolase activity, acting on acid anhydrides"/>
    <property type="evidence" value="ECO:0007669"/>
    <property type="project" value="InterPro"/>
</dbReference>
<evidence type="ECO:0000259" key="8">
    <source>
        <dbReference type="PROSITE" id="PS51192"/>
    </source>
</evidence>
<dbReference type="Gene3D" id="2.30.30.140">
    <property type="match status" value="1"/>
</dbReference>
<dbReference type="NCBIfam" id="NF003426">
    <property type="entry name" value="PRK04914.1"/>
    <property type="match status" value="1"/>
</dbReference>
<dbReference type="Pfam" id="PF00271">
    <property type="entry name" value="Helicase_C"/>
    <property type="match status" value="1"/>
</dbReference>
<keyword evidence="7" id="KW-0067">ATP-binding</keyword>
<dbReference type="Gene3D" id="6.10.140.1500">
    <property type="match status" value="1"/>
</dbReference>
<dbReference type="GO" id="GO:0004386">
    <property type="term" value="F:helicase activity"/>
    <property type="evidence" value="ECO:0007669"/>
    <property type="project" value="UniProtKB-UniRule"/>
</dbReference>
<comment type="subunit">
    <text evidence="7">Interacts with the RNAP. Has a higher affinity for the core RNAP than for the holoenzyme. Its ATPase activity is stimulated by binding to RNAP.</text>
</comment>
<feature type="domain" description="Helicase ATP-binding" evidence="8">
    <location>
        <begin position="165"/>
        <end position="354"/>
    </location>
</feature>
<dbReference type="Pfam" id="PF18337">
    <property type="entry name" value="Tudor_RapA"/>
    <property type="match status" value="1"/>
</dbReference>
<dbReference type="InterPro" id="IPR027417">
    <property type="entry name" value="P-loop_NTPase"/>
</dbReference>
<evidence type="ECO:0000259" key="9">
    <source>
        <dbReference type="PROSITE" id="PS51194"/>
    </source>
</evidence>
<dbReference type="Pfam" id="PF12137">
    <property type="entry name" value="RapA_C"/>
    <property type="match status" value="1"/>
</dbReference>
<evidence type="ECO:0000313" key="10">
    <source>
        <dbReference type="EMBL" id="AJD50098.1"/>
    </source>
</evidence>
<evidence type="ECO:0000256" key="2">
    <source>
        <dbReference type="ARBA" id="ARBA00022806"/>
    </source>
</evidence>
<dbReference type="SMART" id="SM00490">
    <property type="entry name" value="HELICc"/>
    <property type="match status" value="1"/>
</dbReference>
<dbReference type="KEGG" id="apac:S7S_18430"/>
<evidence type="ECO:0000256" key="4">
    <source>
        <dbReference type="ARBA" id="ARBA00023125"/>
    </source>
</evidence>
<dbReference type="InterPro" id="IPR038718">
    <property type="entry name" value="SNF2-like_sf"/>
</dbReference>
<gene>
    <name evidence="7" type="primary">rapA</name>
    <name evidence="10" type="ORF">S7S_18430</name>
</gene>
<dbReference type="PANTHER" id="PTHR45766:SF6">
    <property type="entry name" value="SWI_SNF-RELATED MATRIX-ASSOCIATED ACTIN-DEPENDENT REGULATOR OF CHROMATIN SUBFAMILY A-LIKE PROTEIN 1"/>
    <property type="match status" value="1"/>
</dbReference>
<evidence type="ECO:0000256" key="1">
    <source>
        <dbReference type="ARBA" id="ARBA00022801"/>
    </source>
</evidence>
<comment type="function">
    <text evidence="7">Transcription regulator that activates transcription by stimulating RNA polymerase (RNAP) recycling in case of stress conditions such as supercoiled DNA or high salt concentrations. Probably acts by releasing the RNAP, when it is trapped or immobilized on tightly supercoiled DNA. Does not activate transcription on linear DNA. Probably not involved in DNA repair.</text>
</comment>
<keyword evidence="3 7" id="KW-0805">Transcription regulation</keyword>
<dbReference type="InterPro" id="IPR014001">
    <property type="entry name" value="Helicase_ATP-bd"/>
</dbReference>
<evidence type="ECO:0000256" key="7">
    <source>
        <dbReference type="HAMAP-Rule" id="MF_01821"/>
    </source>
</evidence>
<evidence type="ECO:0000256" key="6">
    <source>
        <dbReference type="ARBA" id="ARBA00023163"/>
    </source>
</evidence>
<dbReference type="CDD" id="cd18793">
    <property type="entry name" value="SF2_C_SNF"/>
    <property type="match status" value="1"/>
</dbReference>
<dbReference type="EC" id="3.6.4.-" evidence="7"/>
<dbReference type="GO" id="GO:0005524">
    <property type="term" value="F:ATP binding"/>
    <property type="evidence" value="ECO:0007669"/>
    <property type="project" value="UniProtKB-UniRule"/>
</dbReference>
<dbReference type="HAMAP" id="MF_01821">
    <property type="entry name" value="Helicase_RapA"/>
    <property type="match status" value="1"/>
</dbReference>
<dbReference type="Gene3D" id="3.40.50.10810">
    <property type="entry name" value="Tandem AAA-ATPase domain"/>
    <property type="match status" value="1"/>
</dbReference>
<keyword evidence="4 7" id="KW-0238">DNA-binding</keyword>
<keyword evidence="5 7" id="KW-0010">Activator</keyword>
<dbReference type="Pfam" id="PF18339">
    <property type="entry name" value="Tudor_1_RapA"/>
    <property type="match status" value="1"/>
</dbReference>
<comment type="similarity">
    <text evidence="7">Belongs to the SNF2/RAD54 helicase family. RapA subfamily.</text>
</comment>
<keyword evidence="6 7" id="KW-0804">Transcription</keyword>
<evidence type="ECO:0000256" key="3">
    <source>
        <dbReference type="ARBA" id="ARBA00023015"/>
    </source>
</evidence>
<dbReference type="Gene3D" id="3.30.360.80">
    <property type="match status" value="1"/>
</dbReference>
<dbReference type="GO" id="GO:0003677">
    <property type="term" value="F:DNA binding"/>
    <property type="evidence" value="ECO:0007669"/>
    <property type="project" value="UniProtKB-KW"/>
</dbReference>
<dbReference type="AlphaFoldDB" id="A0A0B4XUD4"/>
<organism evidence="10 11">
    <name type="scientific">Isoalcanivorax pacificus W11-5</name>
    <dbReference type="NCBI Taxonomy" id="391936"/>
    <lineage>
        <taxon>Bacteria</taxon>
        <taxon>Pseudomonadati</taxon>
        <taxon>Pseudomonadota</taxon>
        <taxon>Gammaproteobacteria</taxon>
        <taxon>Oceanospirillales</taxon>
        <taxon>Alcanivoracaceae</taxon>
        <taxon>Isoalcanivorax</taxon>
    </lineage>
</organism>
<dbReference type="RefSeq" id="WP_008734444.1">
    <property type="nucleotide sequence ID" value="NZ_CP004387.1"/>
</dbReference>
<evidence type="ECO:0000313" key="11">
    <source>
        <dbReference type="Proteomes" id="UP000006764"/>
    </source>
</evidence>
<dbReference type="EMBL" id="CP004387">
    <property type="protein sequence ID" value="AJD50098.1"/>
    <property type="molecule type" value="Genomic_DNA"/>
</dbReference>
<keyword evidence="2 7" id="KW-0347">Helicase</keyword>
<keyword evidence="1 7" id="KW-0378">Hydrolase</keyword>
<dbReference type="InterPro" id="IPR000330">
    <property type="entry name" value="SNF2_N"/>
</dbReference>
<feature type="short sequence motif" description="DEAH box" evidence="7">
    <location>
        <begin position="300"/>
        <end position="303"/>
    </location>
</feature>
<sequence>MTEFAIGQRWLSETETELGLGIVVNLDYRLVTLFYPACEEERTYAKTNAPLSRMAFTPGDTIHTQDGQRLIVHEAVEVEQLLIYRAAPEDDPGALRQVPESQLGYQVELSAVTDRLFSKQLDSTNWFNLRVAALNARAQAENSPVRGLRGPRIDLIGHQLWIAHEVGGRYAPRVLLADEVGLGKTIEAGLILHQQLVTHRAQRVLIVVPQPLVHQWFVEMVRRFNLHFSIFDRERLAALQPEESIKDMLARLIVEEQGDTPDERENPFMSEQLILCSTDFLESCDIDLLAAAEWDLLVVDEAHHLDWRPDAPSEAYQRVARLAAAARGLLLLTATPEQLGLESHFARLRLLDPDRFHSLEAFREEQQNYQAIAAIAAEMVDQAQWSATLKQALAQHVPDVPIEEAHREQILRELLDRSGTGRVLFRNTRKHIAGFPARHVHGVALPYPAMYGPIHFDPTHPDDLLHPESVFRDDTWCAEDPRVTWLADFLRRERGRKVLVICARKETATDLHAWCGYKLGMNVSVFHEDMDIISRDRAAAYFADEEDGAQALICSEIGSEGRNFQFAHDLVLLDLPRNPDLLEQRIGRLDRIGQREDIQIHVPHFAGHGQEVLFRWYDEGMHAFTRTNPAGTQILQGTADALAAALAAPQDSARVDALIAQTRQLTETLLAQLDAGRDRLLELSSHNPEQAEALISQLADADDTPPMGFMEMAFERFGVEVEEHSRHASILKPGPHMLEPFPSLPEEGITVTADRGTALSRDDIQFLTWEHPMVEGAIELVLGEDRGKASVALLKNPKVKPGTLLVEALYSVQCSAPRHLQAERFLPTTLLRSLIDAQGRDLSQAISHDGLSKQCHKMEKPLARKVIESQQSLLEKLLQTDQQRVNGRAQAIIDEARATMQTSQAAERNRLLQLQARNPAIRQEEIDFIDRQTEALAQHLAEARCQLAAVRVIVASQ</sequence>
<dbReference type="PROSITE" id="PS51194">
    <property type="entry name" value="HELICASE_CTER"/>
    <property type="match status" value="1"/>
</dbReference>